<comment type="similarity">
    <text evidence="1 3">Belongs to the DapA family.</text>
</comment>
<dbReference type="Gene3D" id="3.20.20.70">
    <property type="entry name" value="Aldolase class I"/>
    <property type="match status" value="1"/>
</dbReference>
<sequence>MLNATKLRGILPATPTPVTADGTIDVAASRALFSWLFRQGIDGLVPLGGTGEYGALAKDQRIRFAELSVEAMAGAGEKRGPVIAGVLDTGYYDALSAGRDFASAGVDGLLVLTPYYTNPTQAGIRDYFLRYADESPVPILIYEIPYRTRIAIDPEILHELSRHERIVGMKACNTDMYHFLRTVAGVDSSFAVLSGEDTLFPLHVASGARGGIVVTANLLPRAWRLIHDLASTGKLDKALEIHRTLIPMMNLAFAETNPGPMKAVMDLIGVHAPAMLAPLREPGEPLKQSLRRELSRLLVTYEGMPAAQPV</sequence>
<protein>
    <submittedName>
        <fullName evidence="4">Dihydrodipicolinate synthase family protein</fullName>
    </submittedName>
</protein>
<keyword evidence="2 3" id="KW-0456">Lyase</keyword>
<evidence type="ECO:0000256" key="1">
    <source>
        <dbReference type="ARBA" id="ARBA00007592"/>
    </source>
</evidence>
<dbReference type="SUPFAM" id="SSF51569">
    <property type="entry name" value="Aldolase"/>
    <property type="match status" value="1"/>
</dbReference>
<dbReference type="RefSeq" id="WP_174472623.1">
    <property type="nucleotide sequence ID" value="NZ_JAGINN010000027.1"/>
</dbReference>
<proteinExistence type="inferred from homology"/>
<dbReference type="SMART" id="SM01130">
    <property type="entry name" value="DHDPS"/>
    <property type="match status" value="1"/>
</dbReference>
<accession>A0ABX2KJW1</accession>
<evidence type="ECO:0000256" key="3">
    <source>
        <dbReference type="PIRNR" id="PIRNR001365"/>
    </source>
</evidence>
<evidence type="ECO:0000313" key="5">
    <source>
        <dbReference type="Proteomes" id="UP000605086"/>
    </source>
</evidence>
<evidence type="ECO:0000313" key="4">
    <source>
        <dbReference type="EMBL" id="NUB01559.1"/>
    </source>
</evidence>
<gene>
    <name evidence="4" type="ORF">GBZ48_20085</name>
</gene>
<dbReference type="CDD" id="cd00408">
    <property type="entry name" value="DHDPS-like"/>
    <property type="match status" value="1"/>
</dbReference>
<dbReference type="InterPro" id="IPR002220">
    <property type="entry name" value="DapA-like"/>
</dbReference>
<dbReference type="EMBL" id="WHOS01000027">
    <property type="protein sequence ID" value="NUB01559.1"/>
    <property type="molecule type" value="Genomic_DNA"/>
</dbReference>
<dbReference type="PANTHER" id="PTHR12128">
    <property type="entry name" value="DIHYDRODIPICOLINATE SYNTHASE"/>
    <property type="match status" value="1"/>
</dbReference>
<dbReference type="PRINTS" id="PR00146">
    <property type="entry name" value="DHPICSNTHASE"/>
</dbReference>
<keyword evidence="5" id="KW-1185">Reference proteome</keyword>
<name>A0ABX2KJW1_9PROT</name>
<evidence type="ECO:0000256" key="2">
    <source>
        <dbReference type="ARBA" id="ARBA00023239"/>
    </source>
</evidence>
<dbReference type="Proteomes" id="UP000605086">
    <property type="component" value="Unassembled WGS sequence"/>
</dbReference>
<comment type="caution">
    <text evidence="4">The sequence shown here is derived from an EMBL/GenBank/DDBJ whole genome shotgun (WGS) entry which is preliminary data.</text>
</comment>
<dbReference type="PANTHER" id="PTHR12128:SF66">
    <property type="entry name" value="4-HYDROXY-2-OXOGLUTARATE ALDOLASE, MITOCHONDRIAL"/>
    <property type="match status" value="1"/>
</dbReference>
<dbReference type="Pfam" id="PF00701">
    <property type="entry name" value="DHDPS"/>
    <property type="match status" value="1"/>
</dbReference>
<organism evidence="4 5">
    <name type="scientific">Azospirillum melinis</name>
    <dbReference type="NCBI Taxonomy" id="328839"/>
    <lineage>
        <taxon>Bacteria</taxon>
        <taxon>Pseudomonadati</taxon>
        <taxon>Pseudomonadota</taxon>
        <taxon>Alphaproteobacteria</taxon>
        <taxon>Rhodospirillales</taxon>
        <taxon>Azospirillaceae</taxon>
        <taxon>Azospirillum</taxon>
    </lineage>
</organism>
<dbReference type="InterPro" id="IPR013785">
    <property type="entry name" value="Aldolase_TIM"/>
</dbReference>
<dbReference type="PIRSF" id="PIRSF001365">
    <property type="entry name" value="DHDPS"/>
    <property type="match status" value="1"/>
</dbReference>
<reference evidence="4 5" key="1">
    <citation type="submission" date="2019-10" db="EMBL/GenBank/DDBJ databases">
        <title>Genome sequence of Azospirillum melinis.</title>
        <authorList>
            <person name="Ambrosini A."/>
            <person name="Sant'Anna F.H."/>
            <person name="Cassan F.D."/>
            <person name="Souza E.M."/>
            <person name="Passaglia L.M.P."/>
        </authorList>
    </citation>
    <scope>NUCLEOTIDE SEQUENCE [LARGE SCALE GENOMIC DNA]</scope>
    <source>
        <strain evidence="4 5">TMCY0552</strain>
    </source>
</reference>